<name>A0A411PEF9_9GAMM</name>
<reference evidence="2 3" key="1">
    <citation type="submission" date="2019-02" db="EMBL/GenBank/DDBJ databases">
        <title>Shewanella sp. D4-2 isolated from Dokdo Island.</title>
        <authorList>
            <person name="Baek K."/>
        </authorList>
    </citation>
    <scope>NUCLEOTIDE SEQUENCE [LARGE SCALE GENOMIC DNA]</scope>
    <source>
        <strain evidence="2 3">D4-2</strain>
    </source>
</reference>
<dbReference type="InterPro" id="IPR052519">
    <property type="entry name" value="Euk-type_GlcNAc_Kinase"/>
</dbReference>
<evidence type="ECO:0000313" key="3">
    <source>
        <dbReference type="Proteomes" id="UP000291106"/>
    </source>
</evidence>
<dbReference type="NCBIfam" id="NF046058">
    <property type="entry name" value="NagK_SO3507"/>
    <property type="match status" value="1"/>
</dbReference>
<dbReference type="Pfam" id="PF01869">
    <property type="entry name" value="BcrAD_BadFG"/>
    <property type="match status" value="1"/>
</dbReference>
<dbReference type="RefSeq" id="WP_130597764.1">
    <property type="nucleotide sequence ID" value="NZ_CP036200.1"/>
</dbReference>
<dbReference type="InterPro" id="IPR002731">
    <property type="entry name" value="ATPase_BadF"/>
</dbReference>
<organism evidence="2 3">
    <name type="scientific">Shewanella maritima</name>
    <dbReference type="NCBI Taxonomy" id="2520507"/>
    <lineage>
        <taxon>Bacteria</taxon>
        <taxon>Pseudomonadati</taxon>
        <taxon>Pseudomonadota</taxon>
        <taxon>Gammaproteobacteria</taxon>
        <taxon>Alteromonadales</taxon>
        <taxon>Shewanellaceae</taxon>
        <taxon>Shewanella</taxon>
    </lineage>
</organism>
<dbReference type="PANTHER" id="PTHR43190">
    <property type="entry name" value="N-ACETYL-D-GLUCOSAMINE KINASE"/>
    <property type="match status" value="1"/>
</dbReference>
<accession>A0A411PEF9</accession>
<keyword evidence="3" id="KW-1185">Reference proteome</keyword>
<evidence type="ECO:0000313" key="2">
    <source>
        <dbReference type="EMBL" id="QBF81790.1"/>
    </source>
</evidence>
<dbReference type="KEGG" id="smai:EXU30_03075"/>
<dbReference type="Proteomes" id="UP000291106">
    <property type="component" value="Chromosome"/>
</dbReference>
<feature type="domain" description="ATPase BadF/BadG/BcrA/BcrD type" evidence="1">
    <location>
        <begin position="13"/>
        <end position="291"/>
    </location>
</feature>
<dbReference type="EMBL" id="CP036200">
    <property type="protein sequence ID" value="QBF81790.1"/>
    <property type="molecule type" value="Genomic_DNA"/>
</dbReference>
<dbReference type="Gene3D" id="3.30.420.40">
    <property type="match status" value="2"/>
</dbReference>
<dbReference type="SUPFAM" id="SSF53067">
    <property type="entry name" value="Actin-like ATPase domain"/>
    <property type="match status" value="2"/>
</dbReference>
<proteinExistence type="predicted"/>
<dbReference type="CDD" id="cd24082">
    <property type="entry name" value="ASKHA_NBD_GspK-like"/>
    <property type="match status" value="1"/>
</dbReference>
<gene>
    <name evidence="2" type="ORF">EXU30_03075</name>
</gene>
<sequence>MATKHSETTQLYLGIDGGGSKCRAIIYTQEQGVIGTGVSGRANPLHGVEQALHSISESTQLALTDAGIASDRQGELIAGVGLAGVNVPHLFEQINTWNHPFQAMYLTTDLHTACIGAHEGQDGAVIITGTGSCGYAHVGEQSLSLGGHGFGLGDKGSGAWLGQQAVEQVLLSLDGFQQAIELQQAIMGQLDVNDASGVVECLAGKSSSEYAKLAKTVLDCAAQGDSVAKAIVAEGALYISEMARKLFTLQPQRFSMIGGLAEPLKPWLDDDVASRVSAAIAPPEIGAVYFAMQQHAKD</sequence>
<dbReference type="InterPro" id="IPR043129">
    <property type="entry name" value="ATPase_NBD"/>
</dbReference>
<protein>
    <submittedName>
        <fullName evidence="2">ATPase</fullName>
    </submittedName>
</protein>
<dbReference type="PANTHER" id="PTHR43190:SF3">
    <property type="entry name" value="N-ACETYL-D-GLUCOSAMINE KINASE"/>
    <property type="match status" value="1"/>
</dbReference>
<evidence type="ECO:0000259" key="1">
    <source>
        <dbReference type="Pfam" id="PF01869"/>
    </source>
</evidence>
<dbReference type="AlphaFoldDB" id="A0A411PEF9"/>
<dbReference type="OrthoDB" id="9816014at2"/>